<proteinExistence type="predicted"/>
<evidence type="ECO:0000313" key="1">
    <source>
        <dbReference type="EMBL" id="MBE6092405.1"/>
    </source>
</evidence>
<dbReference type="EMBL" id="SVBY01000022">
    <property type="protein sequence ID" value="MBE6092405.1"/>
    <property type="molecule type" value="Genomic_DNA"/>
</dbReference>
<protein>
    <submittedName>
        <fullName evidence="1">Uncharacterized protein</fullName>
    </submittedName>
</protein>
<dbReference type="AlphaFoldDB" id="A0A927ZUF0"/>
<name>A0A927ZUF0_SELRU</name>
<dbReference type="Proteomes" id="UP000761380">
    <property type="component" value="Unassembled WGS sequence"/>
</dbReference>
<sequence>MKKKQNSNQVMPFIPINNGNKKKLMDKHSAVNAYVIVKAVDDEVYFAYPEDIIPASNGQKITDLLIHCRNQDEVDFIELKGANISCNGQDNPFEQIRRTINAMRDSEDLRDIVTGKGQKYAFIVSPERQAIPKNISTPKRVLWKTLKAIGSEGSQDELIKMVKMVPKVNCMDKTKPQLICSNDFPLEMPFQ</sequence>
<comment type="caution">
    <text evidence="1">The sequence shown here is derived from an EMBL/GenBank/DDBJ whole genome shotgun (WGS) entry which is preliminary data.</text>
</comment>
<reference evidence="1" key="1">
    <citation type="submission" date="2019-04" db="EMBL/GenBank/DDBJ databases">
        <title>Evolution of Biomass-Degrading Anaerobic Consortia Revealed by Metagenomics.</title>
        <authorList>
            <person name="Peng X."/>
        </authorList>
    </citation>
    <scope>NUCLEOTIDE SEQUENCE</scope>
    <source>
        <strain evidence="1">SIG240</strain>
    </source>
</reference>
<accession>A0A927ZUF0</accession>
<organism evidence="1 2">
    <name type="scientific">Selenomonas ruminantium</name>
    <dbReference type="NCBI Taxonomy" id="971"/>
    <lineage>
        <taxon>Bacteria</taxon>
        <taxon>Bacillati</taxon>
        <taxon>Bacillota</taxon>
        <taxon>Negativicutes</taxon>
        <taxon>Selenomonadales</taxon>
        <taxon>Selenomonadaceae</taxon>
        <taxon>Selenomonas</taxon>
    </lineage>
</organism>
<gene>
    <name evidence="1" type="ORF">E7201_04400</name>
</gene>
<evidence type="ECO:0000313" key="2">
    <source>
        <dbReference type="Proteomes" id="UP000761380"/>
    </source>
</evidence>